<dbReference type="Gene3D" id="2.130.10.10">
    <property type="entry name" value="YVTN repeat-like/Quinoprotein amine dehydrogenase"/>
    <property type="match status" value="1"/>
</dbReference>
<proteinExistence type="inferred from homology"/>
<evidence type="ECO:0000256" key="4">
    <source>
        <dbReference type="SAM" id="MobiDB-lite"/>
    </source>
</evidence>
<dbReference type="EMBL" id="JADGJD010000056">
    <property type="protein sequence ID" value="KAJ3055857.1"/>
    <property type="molecule type" value="Genomic_DNA"/>
</dbReference>
<evidence type="ECO:0000256" key="1">
    <source>
        <dbReference type="ARBA" id="ARBA00022574"/>
    </source>
</evidence>
<keyword evidence="1" id="KW-0853">WD repeat</keyword>
<dbReference type="SUPFAM" id="SSF50978">
    <property type="entry name" value="WD40 repeat-like"/>
    <property type="match status" value="1"/>
</dbReference>
<keyword evidence="2" id="KW-0677">Repeat</keyword>
<accession>A0AAD5SKZ9</accession>
<organism evidence="5 6">
    <name type="scientific">Rhizophlyctis rosea</name>
    <dbReference type="NCBI Taxonomy" id="64517"/>
    <lineage>
        <taxon>Eukaryota</taxon>
        <taxon>Fungi</taxon>
        <taxon>Fungi incertae sedis</taxon>
        <taxon>Chytridiomycota</taxon>
        <taxon>Chytridiomycota incertae sedis</taxon>
        <taxon>Chytridiomycetes</taxon>
        <taxon>Rhizophlyctidales</taxon>
        <taxon>Rhizophlyctidaceae</taxon>
        <taxon>Rhizophlyctis</taxon>
    </lineage>
</organism>
<dbReference type="InterPro" id="IPR015943">
    <property type="entry name" value="WD40/YVTN_repeat-like_dom_sf"/>
</dbReference>
<protein>
    <submittedName>
        <fullName evidence="5">WD repeat domain phosphoinositide-interacting protein 3</fullName>
    </submittedName>
</protein>
<dbReference type="Proteomes" id="UP001212841">
    <property type="component" value="Unassembled WGS sequence"/>
</dbReference>
<evidence type="ECO:0000256" key="2">
    <source>
        <dbReference type="ARBA" id="ARBA00022737"/>
    </source>
</evidence>
<dbReference type="GO" id="GO:0005737">
    <property type="term" value="C:cytoplasm"/>
    <property type="evidence" value="ECO:0007669"/>
    <property type="project" value="UniProtKB-ARBA"/>
</dbReference>
<reference evidence="5" key="1">
    <citation type="submission" date="2020-05" db="EMBL/GenBank/DDBJ databases">
        <title>Phylogenomic resolution of chytrid fungi.</title>
        <authorList>
            <person name="Stajich J.E."/>
            <person name="Amses K."/>
            <person name="Simmons R."/>
            <person name="Seto K."/>
            <person name="Myers J."/>
            <person name="Bonds A."/>
            <person name="Quandt C.A."/>
            <person name="Barry K."/>
            <person name="Liu P."/>
            <person name="Grigoriev I."/>
            <person name="Longcore J.E."/>
            <person name="James T.Y."/>
        </authorList>
    </citation>
    <scope>NUCLEOTIDE SEQUENCE</scope>
    <source>
        <strain evidence="5">JEL0318</strain>
    </source>
</reference>
<dbReference type="InterPro" id="IPR048720">
    <property type="entry name" value="PROPPIN"/>
</dbReference>
<feature type="region of interest" description="Disordered" evidence="4">
    <location>
        <begin position="330"/>
        <end position="367"/>
    </location>
</feature>
<evidence type="ECO:0000256" key="3">
    <source>
        <dbReference type="ARBA" id="ARBA00025740"/>
    </source>
</evidence>
<sequence>MNLTKLPPGEAVPALLYAGFNQDASCFAVGSDAGFRIYSTDPLKEKTRKEYGYSIVVESGASATGRAQDESGRLAPELNQPGGIALVEMLYRTNFLALVGGGKNPKFPPNKVILWNDAKGEVAAELEFRSEVKAIRWRRDRLIVVLLTKVYVYTFEAEPRRLHLFETIENERGLVALSPSPSILPSGASGTAVLAFLGRNKGQIQIADLAVGAARRGSTTPSETPSIPTPAVHIIQAHTSVISCLAISHSGHLLASASEKGTLVRVYEARSSKLVNELRRGVDRANIYSIAFNLEETNLCVASDKGTIHIFTIGSGEAVGVINPSTSIPPSLSSPSRAHIPPISRTSSQSSLSSSTPTTTTPKPNRQSVLSSFAPYLPKYFSSEWSFAQFSLPMERRCIVAFLPSEGGERQTVVALCADGSYYKVSYDVRRGGECGRDSYHRFFRGLGLGGGKVVDGEWEND</sequence>
<feature type="compositionally biased region" description="Low complexity" evidence="4">
    <location>
        <begin position="330"/>
        <end position="364"/>
    </location>
</feature>
<evidence type="ECO:0000313" key="5">
    <source>
        <dbReference type="EMBL" id="KAJ3055857.1"/>
    </source>
</evidence>
<gene>
    <name evidence="5" type="primary">WDR45L</name>
    <name evidence="5" type="ORF">HK097_008960</name>
</gene>
<comment type="similarity">
    <text evidence="3">Belongs to the WD repeat PROPPIN family.</text>
</comment>
<dbReference type="AlphaFoldDB" id="A0AAD5SKZ9"/>
<evidence type="ECO:0000313" key="6">
    <source>
        <dbReference type="Proteomes" id="UP001212841"/>
    </source>
</evidence>
<name>A0AAD5SKZ9_9FUNG</name>
<dbReference type="Pfam" id="PF21032">
    <property type="entry name" value="PROPPIN"/>
    <property type="match status" value="1"/>
</dbReference>
<dbReference type="InterPro" id="IPR001680">
    <property type="entry name" value="WD40_rpt"/>
</dbReference>
<keyword evidence="6" id="KW-1185">Reference proteome</keyword>
<comment type="caution">
    <text evidence="5">The sequence shown here is derived from an EMBL/GenBank/DDBJ whole genome shotgun (WGS) entry which is preliminary data.</text>
</comment>
<dbReference type="SMART" id="SM00320">
    <property type="entry name" value="WD40"/>
    <property type="match status" value="2"/>
</dbReference>
<dbReference type="PANTHER" id="PTHR11227">
    <property type="entry name" value="WD-REPEAT PROTEIN INTERACTING WITH PHOSPHOINOSIDES WIPI -RELATED"/>
    <property type="match status" value="1"/>
</dbReference>
<dbReference type="InterPro" id="IPR036322">
    <property type="entry name" value="WD40_repeat_dom_sf"/>
</dbReference>